<feature type="domain" description="Deacetylase sirtuin-type" evidence="12">
    <location>
        <begin position="12"/>
        <end position="303"/>
    </location>
</feature>
<feature type="binding site" evidence="9">
    <location>
        <begin position="50"/>
        <end position="52"/>
    </location>
    <ligand>
        <name>NAD(+)</name>
        <dbReference type="ChEBI" id="CHEBI:57540"/>
    </ligand>
</feature>
<keyword evidence="3 7" id="KW-0808">Transferase</keyword>
<evidence type="ECO:0000256" key="5">
    <source>
        <dbReference type="ARBA" id="ARBA00022833"/>
    </source>
</evidence>
<dbReference type="OMA" id="HRTERMK"/>
<gene>
    <name evidence="13" type="primary">Mo00722</name>
    <name evidence="13" type="ORF">E5Q_00722</name>
</gene>
<evidence type="ECO:0000259" key="12">
    <source>
        <dbReference type="PROSITE" id="PS50305"/>
    </source>
</evidence>
<evidence type="ECO:0000256" key="6">
    <source>
        <dbReference type="ARBA" id="ARBA00023027"/>
    </source>
</evidence>
<keyword evidence="14" id="KW-1185">Reference proteome</keyword>
<evidence type="ECO:0000256" key="9">
    <source>
        <dbReference type="PIRSR" id="PIRSR037938-2"/>
    </source>
</evidence>
<organism evidence="13 14">
    <name type="scientific">Mixia osmundae (strain CBS 9802 / IAM 14324 / JCM 22182 / KY 12970)</name>
    <dbReference type="NCBI Taxonomy" id="764103"/>
    <lineage>
        <taxon>Eukaryota</taxon>
        <taxon>Fungi</taxon>
        <taxon>Dikarya</taxon>
        <taxon>Basidiomycota</taxon>
        <taxon>Pucciniomycotina</taxon>
        <taxon>Mixiomycetes</taxon>
        <taxon>Mixiales</taxon>
        <taxon>Mixiaceae</taxon>
        <taxon>Mixia</taxon>
    </lineage>
</organism>
<keyword evidence="6 7" id="KW-0520">NAD</keyword>
<dbReference type="AlphaFoldDB" id="G7DU15"/>
<comment type="subcellular location">
    <subcellularLocation>
        <location evidence="1">Mitochondrion</location>
    </subcellularLocation>
</comment>
<reference evidence="13 14" key="2">
    <citation type="journal article" date="2012" name="Open Biol.">
        <title>Characteristics of nucleosomes and linker DNA regions on the genome of the basidiomycete Mixia osmundae revealed by mono- and dinucleosome mapping.</title>
        <authorList>
            <person name="Nishida H."/>
            <person name="Kondo S."/>
            <person name="Matsumoto T."/>
            <person name="Suzuki Y."/>
            <person name="Yoshikawa H."/>
            <person name="Taylor T.D."/>
            <person name="Sugiyama J."/>
        </authorList>
    </citation>
    <scope>NUCLEOTIDE SEQUENCE [LARGE SCALE GENOMIC DNA]</scope>
    <source>
        <strain evidence="14">CBS 9802 / IAM 14324 / JCM 22182 / KY 12970</strain>
    </source>
</reference>
<protein>
    <recommendedName>
        <fullName evidence="7">NAD-dependent protein deacetylase</fullName>
        <ecNumber evidence="7">2.3.1.286</ecNumber>
    </recommendedName>
</protein>
<feature type="binding site" evidence="9">
    <location>
        <begin position="122"/>
        <end position="125"/>
    </location>
    <ligand>
        <name>NAD(+)</name>
        <dbReference type="ChEBI" id="CHEBI:57540"/>
    </ligand>
</feature>
<dbReference type="InterPro" id="IPR026591">
    <property type="entry name" value="Sirtuin_cat_small_dom_sf"/>
</dbReference>
<feature type="binding site" evidence="10 11">
    <location>
        <position position="153"/>
    </location>
    <ligand>
        <name>Zn(2+)</name>
        <dbReference type="ChEBI" id="CHEBI:29105"/>
    </ligand>
</feature>
<dbReference type="STRING" id="764103.G7DU15"/>
<dbReference type="PIRSF" id="PIRSF037938">
    <property type="entry name" value="SIR2_euk"/>
    <property type="match status" value="1"/>
</dbReference>
<name>G7DU15_MIXOS</name>
<comment type="caution">
    <text evidence="13">The sequence shown here is derived from an EMBL/GenBank/DDBJ whole genome shotgun (WGS) entry which is preliminary data.</text>
</comment>
<dbReference type="InterPro" id="IPR017328">
    <property type="entry name" value="Sirtuin_class_I"/>
</dbReference>
<dbReference type="InterPro" id="IPR026590">
    <property type="entry name" value="Ssirtuin_cat_dom"/>
</dbReference>
<feature type="binding site" evidence="10 11">
    <location>
        <position position="179"/>
    </location>
    <ligand>
        <name>Zn(2+)</name>
        <dbReference type="ChEBI" id="CHEBI:29105"/>
    </ligand>
</feature>
<evidence type="ECO:0000256" key="11">
    <source>
        <dbReference type="PROSITE-ProRule" id="PRU00236"/>
    </source>
</evidence>
<keyword evidence="4 7" id="KW-0479">Metal-binding</keyword>
<reference evidence="13 14" key="1">
    <citation type="journal article" date="2011" name="J. Gen. Appl. Microbiol.">
        <title>Draft genome sequencing of the enigmatic basidiomycete Mixia osmundae.</title>
        <authorList>
            <person name="Nishida H."/>
            <person name="Nagatsuka Y."/>
            <person name="Sugiyama J."/>
        </authorList>
    </citation>
    <scope>NUCLEOTIDE SEQUENCE [LARGE SCALE GENOMIC DNA]</scope>
    <source>
        <strain evidence="14">CBS 9802 / IAM 14324 / JCM 22182 / KY 12970</strain>
    </source>
</reference>
<feature type="binding site" evidence="9">
    <location>
        <begin position="40"/>
        <end position="44"/>
    </location>
    <ligand>
        <name>NAD(+)</name>
        <dbReference type="ChEBI" id="CHEBI:57540"/>
    </ligand>
</feature>
<dbReference type="SUPFAM" id="SSF52467">
    <property type="entry name" value="DHS-like NAD/FAD-binding domain"/>
    <property type="match status" value="1"/>
</dbReference>
<dbReference type="CDD" id="cd01408">
    <property type="entry name" value="SIRT1"/>
    <property type="match status" value="1"/>
</dbReference>
<feature type="binding site" evidence="10 11">
    <location>
        <position position="150"/>
    </location>
    <ligand>
        <name>Zn(2+)</name>
        <dbReference type="ChEBI" id="CHEBI:29105"/>
    </ligand>
</feature>
<dbReference type="RefSeq" id="XP_014565657.1">
    <property type="nucleotide sequence ID" value="XM_014710171.1"/>
</dbReference>
<evidence type="ECO:0000256" key="2">
    <source>
        <dbReference type="ARBA" id="ARBA00006924"/>
    </source>
</evidence>
<dbReference type="Proteomes" id="UP000009131">
    <property type="component" value="Unassembled WGS sequence"/>
</dbReference>
<dbReference type="eggNOG" id="KOG2682">
    <property type="taxonomic scope" value="Eukaryota"/>
</dbReference>
<dbReference type="GO" id="GO:0070403">
    <property type="term" value="F:NAD+ binding"/>
    <property type="evidence" value="ECO:0007669"/>
    <property type="project" value="UniProtKB-UniRule"/>
</dbReference>
<comment type="similarity">
    <text evidence="2 7">Belongs to the sirtuin family. Class I subfamily.</text>
</comment>
<sequence length="359" mass="39692">MAKARTKPIFESARGRPILQDVAQLIQSGKVKRVCTLTGAGISTSAGIPDFRSPKTGLYANLEKYKLPYAEAVFDIEYFVDKPEPFFALAKELWPANYEPTPSHYFFKLLEDRKLLLRAFTQNIDTLERRAGVSDDKIVEAHGSFATATCLKCRKKHTAEQIKDRIMQGQVLRCTETSCKGKKRALIKSDIVFFGEALPSRFHQRISDLEDCDLLIVMGTSLTVHPFASLVNAVPDECPRVLINLEAVGEMGDFSMGTMGMQYSDGFDFDGRARGGPEKARDVLYLGKCDDGVRELVEALGWTDDFEKLCDANKRSRAQGSLTSAEGKADEVSKEVADLTGALDATKLDEPDAAPKAHH</sequence>
<evidence type="ECO:0000256" key="4">
    <source>
        <dbReference type="ARBA" id="ARBA00022723"/>
    </source>
</evidence>
<dbReference type="GO" id="GO:0008270">
    <property type="term" value="F:zinc ion binding"/>
    <property type="evidence" value="ECO:0007669"/>
    <property type="project" value="UniProtKB-UniRule"/>
</dbReference>
<dbReference type="InterPro" id="IPR050134">
    <property type="entry name" value="NAD-dep_sirtuin_deacylases"/>
</dbReference>
<feature type="binding site" evidence="9">
    <location>
        <position position="289"/>
    </location>
    <ligand>
        <name>NAD(+)</name>
        <dbReference type="ChEBI" id="CHEBI:57540"/>
    </ligand>
</feature>
<comment type="cofactor">
    <cofactor evidence="10">
        <name>Zn(2+)</name>
        <dbReference type="ChEBI" id="CHEBI:29105"/>
    </cofactor>
    <text evidence="10">Binds 1 zinc ion per subunit.</text>
</comment>
<keyword evidence="5 7" id="KW-0862">Zinc</keyword>
<dbReference type="EC" id="2.3.1.286" evidence="7"/>
<dbReference type="OrthoDB" id="420264at2759"/>
<feature type="binding site" evidence="9">
    <location>
        <begin position="244"/>
        <end position="246"/>
    </location>
    <ligand>
        <name>NAD(+)</name>
        <dbReference type="ChEBI" id="CHEBI:57540"/>
    </ligand>
</feature>
<dbReference type="Pfam" id="PF02146">
    <property type="entry name" value="SIR2"/>
    <property type="match status" value="1"/>
</dbReference>
<evidence type="ECO:0000313" key="13">
    <source>
        <dbReference type="EMBL" id="GAA94075.1"/>
    </source>
</evidence>
<evidence type="ECO:0000256" key="1">
    <source>
        <dbReference type="ARBA" id="ARBA00004173"/>
    </source>
</evidence>
<evidence type="ECO:0000313" key="14">
    <source>
        <dbReference type="Proteomes" id="UP000009131"/>
    </source>
</evidence>
<dbReference type="InParanoid" id="G7DU15"/>
<evidence type="ECO:0000256" key="3">
    <source>
        <dbReference type="ARBA" id="ARBA00022679"/>
    </source>
</evidence>
<evidence type="ECO:0000256" key="10">
    <source>
        <dbReference type="PIRSR" id="PIRSR037938-3"/>
    </source>
</evidence>
<dbReference type="PANTHER" id="PTHR11085">
    <property type="entry name" value="NAD-DEPENDENT PROTEIN DEACYLASE SIRTUIN-5, MITOCHONDRIAL-RELATED"/>
    <property type="match status" value="1"/>
</dbReference>
<feature type="binding site" evidence="9">
    <location>
        <begin position="220"/>
        <end position="221"/>
    </location>
    <ligand>
        <name>NAD(+)</name>
        <dbReference type="ChEBI" id="CHEBI:57540"/>
    </ligand>
</feature>
<dbReference type="InterPro" id="IPR003000">
    <property type="entry name" value="Sirtuin"/>
</dbReference>
<evidence type="ECO:0000256" key="8">
    <source>
        <dbReference type="PIRSR" id="PIRSR037938-1"/>
    </source>
</evidence>
<dbReference type="HOGENOM" id="CLU_023643_7_2_1"/>
<feature type="binding site" evidence="10 11">
    <location>
        <position position="174"/>
    </location>
    <ligand>
        <name>Zn(2+)</name>
        <dbReference type="ChEBI" id="CHEBI:29105"/>
    </ligand>
</feature>
<dbReference type="GO" id="GO:0005634">
    <property type="term" value="C:nucleus"/>
    <property type="evidence" value="ECO:0007669"/>
    <property type="project" value="TreeGrafter"/>
</dbReference>
<proteinExistence type="inferred from homology"/>
<feature type="active site" description="Proton acceptor" evidence="8 11">
    <location>
        <position position="142"/>
    </location>
</feature>
<dbReference type="PANTHER" id="PTHR11085:SF6">
    <property type="entry name" value="NAD-DEPENDENT PROTEIN DEACETYLASE SIRTUIN-2"/>
    <property type="match status" value="1"/>
</dbReference>
<dbReference type="GO" id="GO:0017136">
    <property type="term" value="F:histone deacetylase activity, NAD-dependent"/>
    <property type="evidence" value="ECO:0007669"/>
    <property type="project" value="InterPro"/>
</dbReference>
<dbReference type="PROSITE" id="PS50305">
    <property type="entry name" value="SIRTUIN"/>
    <property type="match status" value="1"/>
</dbReference>
<dbReference type="GO" id="GO:0005739">
    <property type="term" value="C:mitochondrion"/>
    <property type="evidence" value="ECO:0007669"/>
    <property type="project" value="UniProtKB-SubCell"/>
</dbReference>
<dbReference type="EMBL" id="BABT02000027">
    <property type="protein sequence ID" value="GAA94075.1"/>
    <property type="molecule type" value="Genomic_DNA"/>
</dbReference>
<accession>G7DU15</accession>
<dbReference type="InterPro" id="IPR029035">
    <property type="entry name" value="DHS-like_NAD/FAD-binding_dom"/>
</dbReference>
<comment type="catalytic activity">
    <reaction evidence="7">
        <text>N(6)-acetyl-L-lysyl-[protein] + NAD(+) + H2O = 2''-O-acetyl-ADP-D-ribose + nicotinamide + L-lysyl-[protein]</text>
        <dbReference type="Rhea" id="RHEA:43636"/>
        <dbReference type="Rhea" id="RHEA-COMP:9752"/>
        <dbReference type="Rhea" id="RHEA-COMP:10731"/>
        <dbReference type="ChEBI" id="CHEBI:15377"/>
        <dbReference type="ChEBI" id="CHEBI:17154"/>
        <dbReference type="ChEBI" id="CHEBI:29969"/>
        <dbReference type="ChEBI" id="CHEBI:57540"/>
        <dbReference type="ChEBI" id="CHEBI:61930"/>
        <dbReference type="ChEBI" id="CHEBI:83767"/>
        <dbReference type="EC" id="2.3.1.286"/>
    </reaction>
</comment>
<evidence type="ECO:0000256" key="7">
    <source>
        <dbReference type="PIRNR" id="PIRNR037938"/>
    </source>
</evidence>
<dbReference type="FunCoup" id="G7DU15">
    <property type="interactions" value="222"/>
</dbReference>
<dbReference type="Gene3D" id="3.30.1600.10">
    <property type="entry name" value="SIR2/SIRT2 'Small Domain"/>
    <property type="match status" value="1"/>
</dbReference>
<dbReference type="Gene3D" id="3.40.50.1220">
    <property type="entry name" value="TPP-binding domain"/>
    <property type="match status" value="1"/>
</dbReference>